<accession>K0AWV3</accession>
<dbReference type="KEGG" id="cad:Curi_c01770"/>
<dbReference type="AlphaFoldDB" id="K0AWV3"/>
<dbReference type="eggNOG" id="ENOG5031XS8">
    <property type="taxonomic scope" value="Bacteria"/>
</dbReference>
<evidence type="ECO:0000313" key="2">
    <source>
        <dbReference type="Proteomes" id="UP000006094"/>
    </source>
</evidence>
<gene>
    <name evidence="1" type="ordered locus">Curi_c01770</name>
</gene>
<name>K0AWV3_GOTA9</name>
<evidence type="ECO:0000313" key="1">
    <source>
        <dbReference type="EMBL" id="AFS77257.1"/>
    </source>
</evidence>
<dbReference type="EMBL" id="CP003326">
    <property type="protein sequence ID" value="AFS77257.1"/>
    <property type="molecule type" value="Genomic_DNA"/>
</dbReference>
<protein>
    <submittedName>
        <fullName evidence="1">Uncharacterized protein</fullName>
    </submittedName>
</protein>
<reference evidence="1 2" key="1">
    <citation type="journal article" date="2012" name="PLoS ONE">
        <title>The purine-utilizing bacterium Clostridium acidurici 9a: a genome-guided metabolic reconsideration.</title>
        <authorList>
            <person name="Hartwich K."/>
            <person name="Poehlein A."/>
            <person name="Daniel R."/>
        </authorList>
    </citation>
    <scope>NUCLEOTIDE SEQUENCE [LARGE SCALE GENOMIC DNA]</scope>
    <source>
        <strain evidence="2">ATCC 7906 / DSM 604 / BCRC 14475 / CIP 104303 / KCTC 5404 / NCIMB 10678 / 9a</strain>
    </source>
</reference>
<dbReference type="STRING" id="1128398.Curi_c01770"/>
<sequence length="220" mass="25832">MPEEVIIDSNIKVAVTCHKCGRINVEQLNLFNLNRDEKVKLSCSCGSLNAIINSRNLKNIYLRINCVDCGEEHFYKYKVKNFIKGTEILCMENGMGIAIIGNTKDISRYIKDAEKNTLEALNDEKFQYFFTDHYIMKQSLERLQWLRENGRVNCDCGNEDIIIEVYFDRIELRCTRCHSTKVIYAESQEDLNNFYCKNKINMHKYEFEFIDAIKNSDNNK</sequence>
<dbReference type="HOGENOM" id="CLU_112839_0_0_9"/>
<keyword evidence="2" id="KW-1185">Reference proteome</keyword>
<proteinExistence type="predicted"/>
<dbReference type="Proteomes" id="UP000006094">
    <property type="component" value="Chromosome"/>
</dbReference>
<organism evidence="1 2">
    <name type="scientific">Gottschalkia acidurici (strain ATCC 7906 / DSM 604 / BCRC 14475 / CIP 104303 / KCTC 5404 / NCIMB 10678 / 9a)</name>
    <name type="common">Clostridium acidurici</name>
    <dbReference type="NCBI Taxonomy" id="1128398"/>
    <lineage>
        <taxon>Bacteria</taxon>
        <taxon>Bacillati</taxon>
        <taxon>Bacillota</taxon>
        <taxon>Tissierellia</taxon>
        <taxon>Tissierellales</taxon>
        <taxon>Gottschalkiaceae</taxon>
        <taxon>Gottschalkia</taxon>
    </lineage>
</organism>